<comment type="caution">
    <text evidence="1">The sequence shown here is derived from an EMBL/GenBank/DDBJ whole genome shotgun (WGS) entry which is preliminary data.</text>
</comment>
<protein>
    <submittedName>
        <fullName evidence="1">Ester cyclase</fullName>
    </submittedName>
</protein>
<dbReference type="Pfam" id="PF07366">
    <property type="entry name" value="SnoaL"/>
    <property type="match status" value="1"/>
</dbReference>
<dbReference type="PANTHER" id="PTHR38436:SF1">
    <property type="entry name" value="ESTER CYCLASE"/>
    <property type="match status" value="1"/>
</dbReference>
<sequence>MMTTEQSRKFFQEYAQALSKNKSEATLDKYIADERLIEHIHMFDAAFPNYQLIPKDIVVEGNKVALRATVAGEHKGELFGIAPTGQKVSVDGLILYELANNKIVNHWMQFDTMSMMQQINSVPAPASE</sequence>
<dbReference type="SUPFAM" id="SSF54427">
    <property type="entry name" value="NTF2-like"/>
    <property type="match status" value="1"/>
</dbReference>
<dbReference type="InterPro" id="IPR009959">
    <property type="entry name" value="Cyclase_SnoaL-like"/>
</dbReference>
<dbReference type="Proteomes" id="UP001597641">
    <property type="component" value="Unassembled WGS sequence"/>
</dbReference>
<dbReference type="InterPro" id="IPR032710">
    <property type="entry name" value="NTF2-like_dom_sf"/>
</dbReference>
<evidence type="ECO:0000313" key="1">
    <source>
        <dbReference type="EMBL" id="MFD3003061.1"/>
    </source>
</evidence>
<proteinExistence type="predicted"/>
<name>A0ABW6BZS2_9BACT</name>
<gene>
    <name evidence="1" type="ORF">ACFS7Z_22035</name>
</gene>
<reference evidence="2" key="1">
    <citation type="journal article" date="2019" name="Int. J. Syst. Evol. Microbiol.">
        <title>The Global Catalogue of Microorganisms (GCM) 10K type strain sequencing project: providing services to taxonomists for standard genome sequencing and annotation.</title>
        <authorList>
            <consortium name="The Broad Institute Genomics Platform"/>
            <consortium name="The Broad Institute Genome Sequencing Center for Infectious Disease"/>
            <person name="Wu L."/>
            <person name="Ma J."/>
        </authorList>
    </citation>
    <scope>NUCLEOTIDE SEQUENCE [LARGE SCALE GENOMIC DNA]</scope>
    <source>
        <strain evidence="2">KCTC 23984</strain>
    </source>
</reference>
<accession>A0ABW6BZS2</accession>
<evidence type="ECO:0000313" key="2">
    <source>
        <dbReference type="Proteomes" id="UP001597641"/>
    </source>
</evidence>
<dbReference type="PANTHER" id="PTHR38436">
    <property type="entry name" value="POLYKETIDE CYCLASE SNOAL-LIKE DOMAIN"/>
    <property type="match status" value="1"/>
</dbReference>
<dbReference type="Gene3D" id="3.10.450.50">
    <property type="match status" value="1"/>
</dbReference>
<dbReference type="EMBL" id="JBHUOX010000023">
    <property type="protein sequence ID" value="MFD3003061.1"/>
    <property type="molecule type" value="Genomic_DNA"/>
</dbReference>
<dbReference type="RefSeq" id="WP_377489692.1">
    <property type="nucleotide sequence ID" value="NZ_JBHUOX010000023.1"/>
</dbReference>
<keyword evidence="2" id="KW-1185">Reference proteome</keyword>
<organism evidence="1 2">
    <name type="scientific">Pontibacter toksunensis</name>
    <dbReference type="NCBI Taxonomy" id="1332631"/>
    <lineage>
        <taxon>Bacteria</taxon>
        <taxon>Pseudomonadati</taxon>
        <taxon>Bacteroidota</taxon>
        <taxon>Cytophagia</taxon>
        <taxon>Cytophagales</taxon>
        <taxon>Hymenobacteraceae</taxon>
        <taxon>Pontibacter</taxon>
    </lineage>
</organism>